<evidence type="ECO:0000256" key="1">
    <source>
        <dbReference type="SAM" id="MobiDB-lite"/>
    </source>
</evidence>
<dbReference type="WBParaSite" id="L893_g17892.t1">
    <property type="protein sequence ID" value="L893_g17892.t1"/>
    <property type="gene ID" value="L893_g17892"/>
</dbReference>
<accession>A0A1I7YMG2</accession>
<dbReference type="AlphaFoldDB" id="A0A1I7YMG2"/>
<organism evidence="2 3">
    <name type="scientific">Steinernema glaseri</name>
    <dbReference type="NCBI Taxonomy" id="37863"/>
    <lineage>
        <taxon>Eukaryota</taxon>
        <taxon>Metazoa</taxon>
        <taxon>Ecdysozoa</taxon>
        <taxon>Nematoda</taxon>
        <taxon>Chromadorea</taxon>
        <taxon>Rhabditida</taxon>
        <taxon>Tylenchina</taxon>
        <taxon>Panagrolaimomorpha</taxon>
        <taxon>Strongyloidoidea</taxon>
        <taxon>Steinernematidae</taxon>
        <taxon>Steinernema</taxon>
    </lineage>
</organism>
<name>A0A1I7YMG2_9BILA</name>
<dbReference type="Proteomes" id="UP000095287">
    <property type="component" value="Unplaced"/>
</dbReference>
<sequence length="67" mass="7477">MPWFLVRANLRSTMGSKASHPANESGKRSKKGSVITRCLQVLFSRGSNPFAVRRPFSQRAAYLASKH</sequence>
<keyword evidence="2" id="KW-1185">Reference proteome</keyword>
<reference evidence="3" key="1">
    <citation type="submission" date="2016-11" db="UniProtKB">
        <authorList>
            <consortium name="WormBaseParasite"/>
        </authorList>
    </citation>
    <scope>IDENTIFICATION</scope>
</reference>
<evidence type="ECO:0000313" key="2">
    <source>
        <dbReference type="Proteomes" id="UP000095287"/>
    </source>
</evidence>
<proteinExistence type="predicted"/>
<protein>
    <submittedName>
        <fullName evidence="3">DUF4236 domain-containing protein</fullName>
    </submittedName>
</protein>
<feature type="region of interest" description="Disordered" evidence="1">
    <location>
        <begin position="14"/>
        <end position="33"/>
    </location>
</feature>
<evidence type="ECO:0000313" key="3">
    <source>
        <dbReference type="WBParaSite" id="L893_g17892.t1"/>
    </source>
</evidence>